<dbReference type="InterPro" id="IPR016186">
    <property type="entry name" value="C-type_lectin-like/link_sf"/>
</dbReference>
<dbReference type="PANTHER" id="PTHR22801:SF63">
    <property type="entry name" value="C-TYPE LECTIN DOMAIN-CONTAINING PROTEIN"/>
    <property type="match status" value="1"/>
</dbReference>
<dbReference type="PROSITE" id="PS50041">
    <property type="entry name" value="C_TYPE_LECTIN_2"/>
    <property type="match status" value="1"/>
</dbReference>
<keyword evidence="1" id="KW-1015">Disulfide bond</keyword>
<proteinExistence type="predicted"/>
<evidence type="ECO:0000313" key="3">
    <source>
        <dbReference type="EMBL" id="CAG5128918.1"/>
    </source>
</evidence>
<gene>
    <name evidence="3" type="ORF">CUNI_LOCUS14476</name>
</gene>
<evidence type="ECO:0000259" key="2">
    <source>
        <dbReference type="PROSITE" id="PS50041"/>
    </source>
</evidence>
<dbReference type="InterPro" id="IPR050801">
    <property type="entry name" value="Ca-Dep_Lectins_ImmuneDev"/>
</dbReference>
<sequence>MTAFENCTSFLFNSTTGLCTPSALTNETQPLPTSEEGDLFQSFHCNTSTGFSAAIYGDTVVCVALFGPANYAEAGADCQDKGAYLASVKTSEKYSFLSQVAGNHNLWVGCDDLQQEGTFVWREDGQEVTLIERTNVFDASDPATDDALEDCVSFHPSHSGLRDDDCSLSQSYVCEMPYG</sequence>
<dbReference type="EMBL" id="CAJHNH020003269">
    <property type="protein sequence ID" value="CAG5128918.1"/>
    <property type="molecule type" value="Genomic_DNA"/>
</dbReference>
<dbReference type="PROSITE" id="PS00615">
    <property type="entry name" value="C_TYPE_LECTIN_1"/>
    <property type="match status" value="1"/>
</dbReference>
<name>A0A8S3ZM09_9EUPU</name>
<dbReference type="PANTHER" id="PTHR22801">
    <property type="entry name" value="LITHOSTATHINE"/>
    <property type="match status" value="1"/>
</dbReference>
<evidence type="ECO:0000313" key="4">
    <source>
        <dbReference type="Proteomes" id="UP000678393"/>
    </source>
</evidence>
<dbReference type="Proteomes" id="UP000678393">
    <property type="component" value="Unassembled WGS sequence"/>
</dbReference>
<dbReference type="InterPro" id="IPR001304">
    <property type="entry name" value="C-type_lectin-like"/>
</dbReference>
<dbReference type="Gene3D" id="3.10.100.10">
    <property type="entry name" value="Mannose-Binding Protein A, subunit A"/>
    <property type="match status" value="1"/>
</dbReference>
<keyword evidence="4" id="KW-1185">Reference proteome</keyword>
<dbReference type="Pfam" id="PF00059">
    <property type="entry name" value="Lectin_C"/>
    <property type="match status" value="1"/>
</dbReference>
<dbReference type="AlphaFoldDB" id="A0A8S3ZM09"/>
<dbReference type="SUPFAM" id="SSF56436">
    <property type="entry name" value="C-type lectin-like"/>
    <property type="match status" value="1"/>
</dbReference>
<evidence type="ECO:0000256" key="1">
    <source>
        <dbReference type="ARBA" id="ARBA00023157"/>
    </source>
</evidence>
<dbReference type="CDD" id="cd00037">
    <property type="entry name" value="CLECT"/>
    <property type="match status" value="1"/>
</dbReference>
<dbReference type="SMART" id="SM00034">
    <property type="entry name" value="CLECT"/>
    <property type="match status" value="1"/>
</dbReference>
<comment type="caution">
    <text evidence="3">The sequence shown here is derived from an EMBL/GenBank/DDBJ whole genome shotgun (WGS) entry which is preliminary data.</text>
</comment>
<protein>
    <recommendedName>
        <fullName evidence="2">C-type lectin domain-containing protein</fullName>
    </recommendedName>
</protein>
<reference evidence="3" key="1">
    <citation type="submission" date="2021-04" db="EMBL/GenBank/DDBJ databases">
        <authorList>
            <consortium name="Molecular Ecology Group"/>
        </authorList>
    </citation>
    <scope>NUCLEOTIDE SEQUENCE</scope>
</reference>
<dbReference type="InterPro" id="IPR018378">
    <property type="entry name" value="C-type_lectin_CS"/>
</dbReference>
<organism evidence="3 4">
    <name type="scientific">Candidula unifasciata</name>
    <dbReference type="NCBI Taxonomy" id="100452"/>
    <lineage>
        <taxon>Eukaryota</taxon>
        <taxon>Metazoa</taxon>
        <taxon>Spiralia</taxon>
        <taxon>Lophotrochozoa</taxon>
        <taxon>Mollusca</taxon>
        <taxon>Gastropoda</taxon>
        <taxon>Heterobranchia</taxon>
        <taxon>Euthyneura</taxon>
        <taxon>Panpulmonata</taxon>
        <taxon>Eupulmonata</taxon>
        <taxon>Stylommatophora</taxon>
        <taxon>Helicina</taxon>
        <taxon>Helicoidea</taxon>
        <taxon>Geomitridae</taxon>
        <taxon>Candidula</taxon>
    </lineage>
</organism>
<feature type="domain" description="C-type lectin" evidence="2">
    <location>
        <begin position="70"/>
        <end position="175"/>
    </location>
</feature>
<dbReference type="InterPro" id="IPR016187">
    <property type="entry name" value="CTDL_fold"/>
</dbReference>
<accession>A0A8S3ZM09</accession>
<dbReference type="OrthoDB" id="6160536at2759"/>